<accession>A0ABS1EM78</accession>
<keyword evidence="3" id="KW-1185">Reference proteome</keyword>
<feature type="transmembrane region" description="Helical" evidence="1">
    <location>
        <begin position="133"/>
        <end position="153"/>
    </location>
</feature>
<evidence type="ECO:0000313" key="3">
    <source>
        <dbReference type="Proteomes" id="UP000596739"/>
    </source>
</evidence>
<keyword evidence="1" id="KW-0812">Transmembrane</keyword>
<name>A0ABS1EM78_9CLOT</name>
<comment type="caution">
    <text evidence="2">The sequence shown here is derived from an EMBL/GenBank/DDBJ whole genome shotgun (WGS) entry which is preliminary data.</text>
</comment>
<dbReference type="EMBL" id="JAENHN010000025">
    <property type="protein sequence ID" value="MBK1810502.1"/>
    <property type="molecule type" value="Genomic_DNA"/>
</dbReference>
<dbReference type="Pfam" id="PF07314">
    <property type="entry name" value="Lit"/>
    <property type="match status" value="1"/>
</dbReference>
<keyword evidence="1" id="KW-0472">Membrane</keyword>
<dbReference type="NCBIfam" id="TIGR01906">
    <property type="entry name" value="integ_TIGR01906"/>
    <property type="match status" value="1"/>
</dbReference>
<dbReference type="InterPro" id="IPR010178">
    <property type="entry name" value="Lit"/>
</dbReference>
<feature type="transmembrane region" description="Helical" evidence="1">
    <location>
        <begin position="100"/>
        <end position="121"/>
    </location>
</feature>
<proteinExistence type="predicted"/>
<gene>
    <name evidence="2" type="ORF">JHL18_07625</name>
</gene>
<sequence>MISKNYSYLTKISNFILSLILTIASIGLWSIATLNFTPLYKIGIKAFDITSATSLSEGQLMINYKVLIKYLQSPFIHKLKFPDFIMSAGGETHFVDVKNIFIYLHIITWSTVIIFVLLFIFKKKYLSKEIFNIFNHTFYILSVFSISILILVLNNFDKTFENFHKLFFSNDLWLFDPNTDPVINALPENFFMVCGITIIALTLIQVITFKIIYHRHKKILRSSKNNIFQH</sequence>
<reference evidence="3" key="1">
    <citation type="submission" date="2021-01" db="EMBL/GenBank/DDBJ databases">
        <title>Genome public.</title>
        <authorList>
            <person name="Liu C."/>
            <person name="Sun Q."/>
        </authorList>
    </citation>
    <scope>NUCLEOTIDE SEQUENCE [LARGE SCALE GENOMIC DNA]</scope>
    <source>
        <strain evidence="3">YIM B02505</strain>
    </source>
</reference>
<evidence type="ECO:0000256" key="1">
    <source>
        <dbReference type="SAM" id="Phobius"/>
    </source>
</evidence>
<organism evidence="2 3">
    <name type="scientific">Clostridium yunnanense</name>
    <dbReference type="NCBI Taxonomy" id="2800325"/>
    <lineage>
        <taxon>Bacteria</taxon>
        <taxon>Bacillati</taxon>
        <taxon>Bacillota</taxon>
        <taxon>Clostridia</taxon>
        <taxon>Eubacteriales</taxon>
        <taxon>Clostridiaceae</taxon>
        <taxon>Clostridium</taxon>
    </lineage>
</organism>
<protein>
    <submittedName>
        <fullName evidence="2">TIGR01906 family membrane protein</fullName>
    </submittedName>
</protein>
<dbReference type="RefSeq" id="WP_207752986.1">
    <property type="nucleotide sequence ID" value="NZ_JAENHN010000025.1"/>
</dbReference>
<keyword evidence="1" id="KW-1133">Transmembrane helix</keyword>
<dbReference type="Proteomes" id="UP000596739">
    <property type="component" value="Unassembled WGS sequence"/>
</dbReference>
<evidence type="ECO:0000313" key="2">
    <source>
        <dbReference type="EMBL" id="MBK1810502.1"/>
    </source>
</evidence>
<feature type="transmembrane region" description="Helical" evidence="1">
    <location>
        <begin position="190"/>
        <end position="213"/>
    </location>
</feature>
<feature type="transmembrane region" description="Helical" evidence="1">
    <location>
        <begin position="12"/>
        <end position="32"/>
    </location>
</feature>